<keyword evidence="10" id="KW-1185">Reference proteome</keyword>
<keyword evidence="7" id="KW-0804">Transcription</keyword>
<dbReference type="InterPro" id="IPR036390">
    <property type="entry name" value="WH_DNA-bd_sf"/>
</dbReference>
<dbReference type="InterPro" id="IPR036388">
    <property type="entry name" value="WH-like_DNA-bd_sf"/>
</dbReference>
<dbReference type="GO" id="GO:0008483">
    <property type="term" value="F:transaminase activity"/>
    <property type="evidence" value="ECO:0007669"/>
    <property type="project" value="UniProtKB-KW"/>
</dbReference>
<proteinExistence type="inferred from homology"/>
<name>A0A4Q9DGR6_9BACL</name>
<dbReference type="Gene3D" id="3.40.640.10">
    <property type="entry name" value="Type I PLP-dependent aspartate aminotransferase-like (Major domain)"/>
    <property type="match status" value="1"/>
</dbReference>
<dbReference type="Pfam" id="PF00392">
    <property type="entry name" value="GntR"/>
    <property type="match status" value="1"/>
</dbReference>
<dbReference type="Proteomes" id="UP000293142">
    <property type="component" value="Unassembled WGS sequence"/>
</dbReference>
<accession>A0A4Q9DGR6</accession>
<dbReference type="CDD" id="cd07377">
    <property type="entry name" value="WHTH_GntR"/>
    <property type="match status" value="1"/>
</dbReference>
<dbReference type="InterPro" id="IPR015421">
    <property type="entry name" value="PyrdxlP-dep_Trfase_major"/>
</dbReference>
<evidence type="ECO:0000256" key="1">
    <source>
        <dbReference type="ARBA" id="ARBA00001933"/>
    </source>
</evidence>
<feature type="domain" description="HTH gntR-type" evidence="8">
    <location>
        <begin position="1"/>
        <end position="69"/>
    </location>
</feature>
<dbReference type="RefSeq" id="WP_131017310.1">
    <property type="nucleotide sequence ID" value="NZ_SIRE01000026.1"/>
</dbReference>
<dbReference type="GO" id="GO:0003700">
    <property type="term" value="F:DNA-binding transcription factor activity"/>
    <property type="evidence" value="ECO:0007669"/>
    <property type="project" value="InterPro"/>
</dbReference>
<dbReference type="Gene3D" id="1.10.10.10">
    <property type="entry name" value="Winged helix-like DNA-binding domain superfamily/Winged helix DNA-binding domain"/>
    <property type="match status" value="1"/>
</dbReference>
<dbReference type="PANTHER" id="PTHR46577">
    <property type="entry name" value="HTH-TYPE TRANSCRIPTIONAL REGULATORY PROTEIN GABR"/>
    <property type="match status" value="1"/>
</dbReference>
<dbReference type="AlphaFoldDB" id="A0A4Q9DGR6"/>
<keyword evidence="6" id="KW-0238">DNA-binding</keyword>
<comment type="similarity">
    <text evidence="2">In the C-terminal section; belongs to the class-I pyridoxal-phosphate-dependent aminotransferase family.</text>
</comment>
<keyword evidence="9" id="KW-0808">Transferase</keyword>
<evidence type="ECO:0000256" key="3">
    <source>
        <dbReference type="ARBA" id="ARBA00022576"/>
    </source>
</evidence>
<reference evidence="9 10" key="1">
    <citation type="submission" date="2019-02" db="EMBL/GenBank/DDBJ databases">
        <title>Paenibacillus sp. nov., isolated from surface-sterilized tissue of Thalictrum simplex L.</title>
        <authorList>
            <person name="Tuo L."/>
        </authorList>
    </citation>
    <scope>NUCLEOTIDE SEQUENCE [LARGE SCALE GENOMIC DNA]</scope>
    <source>
        <strain evidence="9 10">N2SHLJ1</strain>
    </source>
</reference>
<keyword evidence="3 9" id="KW-0032">Aminotransferase</keyword>
<keyword evidence="4" id="KW-0663">Pyridoxal phosphate</keyword>
<dbReference type="GO" id="GO:0030170">
    <property type="term" value="F:pyridoxal phosphate binding"/>
    <property type="evidence" value="ECO:0007669"/>
    <property type="project" value="InterPro"/>
</dbReference>
<evidence type="ECO:0000259" key="8">
    <source>
        <dbReference type="PROSITE" id="PS50949"/>
    </source>
</evidence>
<dbReference type="InterPro" id="IPR051446">
    <property type="entry name" value="HTH_trans_reg/aminotransferase"/>
</dbReference>
<dbReference type="SUPFAM" id="SSF46785">
    <property type="entry name" value="Winged helix' DNA-binding domain"/>
    <property type="match status" value="1"/>
</dbReference>
<dbReference type="InterPro" id="IPR015424">
    <property type="entry name" value="PyrdxlP-dep_Trfase"/>
</dbReference>
<protein>
    <submittedName>
        <fullName evidence="9">PLP-dependent aminotransferase family protein</fullName>
    </submittedName>
</protein>
<evidence type="ECO:0000313" key="9">
    <source>
        <dbReference type="EMBL" id="TBL71444.1"/>
    </source>
</evidence>
<gene>
    <name evidence="9" type="ORF">EYB31_30635</name>
</gene>
<dbReference type="Pfam" id="PF00155">
    <property type="entry name" value="Aminotran_1_2"/>
    <property type="match status" value="1"/>
</dbReference>
<evidence type="ECO:0000256" key="7">
    <source>
        <dbReference type="ARBA" id="ARBA00023163"/>
    </source>
</evidence>
<dbReference type="OrthoDB" id="9802601at2"/>
<evidence type="ECO:0000256" key="2">
    <source>
        <dbReference type="ARBA" id="ARBA00005384"/>
    </source>
</evidence>
<evidence type="ECO:0000256" key="5">
    <source>
        <dbReference type="ARBA" id="ARBA00023015"/>
    </source>
</evidence>
<organism evidence="9 10">
    <name type="scientific">Paenibacillus thalictri</name>
    <dbReference type="NCBI Taxonomy" id="2527873"/>
    <lineage>
        <taxon>Bacteria</taxon>
        <taxon>Bacillati</taxon>
        <taxon>Bacillota</taxon>
        <taxon>Bacilli</taxon>
        <taxon>Bacillales</taxon>
        <taxon>Paenibacillaceae</taxon>
        <taxon>Paenibacillus</taxon>
    </lineage>
</organism>
<dbReference type="InterPro" id="IPR004839">
    <property type="entry name" value="Aminotransferase_I/II_large"/>
</dbReference>
<dbReference type="InterPro" id="IPR000524">
    <property type="entry name" value="Tscrpt_reg_HTH_GntR"/>
</dbReference>
<evidence type="ECO:0000256" key="6">
    <source>
        <dbReference type="ARBA" id="ARBA00023125"/>
    </source>
</evidence>
<dbReference type="EMBL" id="SIRE01000026">
    <property type="protein sequence ID" value="TBL71444.1"/>
    <property type="molecule type" value="Genomic_DNA"/>
</dbReference>
<dbReference type="PANTHER" id="PTHR46577:SF1">
    <property type="entry name" value="HTH-TYPE TRANSCRIPTIONAL REGULATORY PROTEIN GABR"/>
    <property type="match status" value="1"/>
</dbReference>
<comment type="caution">
    <text evidence="9">The sequence shown here is derived from an EMBL/GenBank/DDBJ whole genome shotgun (WGS) entry which is preliminary data.</text>
</comment>
<dbReference type="SUPFAM" id="SSF53383">
    <property type="entry name" value="PLP-dependent transferases"/>
    <property type="match status" value="1"/>
</dbReference>
<dbReference type="PROSITE" id="PS50949">
    <property type="entry name" value="HTH_GNTR"/>
    <property type="match status" value="1"/>
</dbReference>
<comment type="cofactor">
    <cofactor evidence="1">
        <name>pyridoxal 5'-phosphate</name>
        <dbReference type="ChEBI" id="CHEBI:597326"/>
    </cofactor>
</comment>
<evidence type="ECO:0000313" key="10">
    <source>
        <dbReference type="Proteomes" id="UP000293142"/>
    </source>
</evidence>
<dbReference type="CDD" id="cd00609">
    <property type="entry name" value="AAT_like"/>
    <property type="match status" value="1"/>
</dbReference>
<keyword evidence="5" id="KW-0805">Transcription regulation</keyword>
<evidence type="ECO:0000256" key="4">
    <source>
        <dbReference type="ARBA" id="ARBA00022898"/>
    </source>
</evidence>
<dbReference type="SMART" id="SM00345">
    <property type="entry name" value="HTH_GNTR"/>
    <property type="match status" value="1"/>
</dbReference>
<sequence>MRKYEELMREIERRMEDGTIRGGQRLPSIRDMSERFACSKSTVIRAFAELEKRHLVYTVPQSGYYAVVQKPETERNQDRALFDFSAPSPDPEHFPYTDFQHCLNKAIDMYRSDLFAYGLSQGLPSLQHVLSKHLNGRQVFVRPERITVTSGMQQALAILSELPFPNGKRTVLLEQPSYHLLIRLLETKGIPVRGINRSEQGIDLDRLEQLFRTGDIKLFYTMPRFHNPLGTSYPETVKKAIAGLAERYGVYVMEDDYLADLETDPKSDPIYAYAPSHVIYLNSFSKLLFPGLRIGAVVLPPELQDTFGLYKQLADLDSPMLSQAALEIYMQNGMFERRKQQLVASYHDRMLRLNRALHAFNDTGFAHHASVQSGAHTHIAFTEPLHIPTLLNRLRRKNVVLRELDSFFLCGFEKRPLLKLSIARVGEDRIEEGVWILMDEIKRMKRTIGRS</sequence>
<dbReference type="GO" id="GO:0003677">
    <property type="term" value="F:DNA binding"/>
    <property type="evidence" value="ECO:0007669"/>
    <property type="project" value="UniProtKB-KW"/>
</dbReference>